<gene>
    <name evidence="1" type="ORF">BDR25DRAFT_210232</name>
</gene>
<feature type="non-terminal residue" evidence="1">
    <location>
        <position position="1"/>
    </location>
</feature>
<sequence length="161" mass="18410">LWIHAICINQNDLHERPAQVGFMKEIYNHAASVVIWLGETSPETSLAVSTITAIWNRFTSNTSHQPEQVLGLTRPQTCAEELQVLKTYRNNDISGTPIKEAYEHVATFSSFHWFRGVWDVNLDPIPVGKRTIYISKRIYPNWTQVLQEAFTHTSVTVRLCA</sequence>
<dbReference type="EMBL" id="MU003494">
    <property type="protein sequence ID" value="KAF2476537.1"/>
    <property type="molecule type" value="Genomic_DNA"/>
</dbReference>
<name>A0ACB6RBR6_9PLEO</name>
<comment type="caution">
    <text evidence="1">The sequence shown here is derived from an EMBL/GenBank/DDBJ whole genome shotgun (WGS) entry which is preliminary data.</text>
</comment>
<keyword evidence="2" id="KW-1185">Reference proteome</keyword>
<evidence type="ECO:0000313" key="2">
    <source>
        <dbReference type="Proteomes" id="UP000799755"/>
    </source>
</evidence>
<organism evidence="1 2">
    <name type="scientific">Lindgomyces ingoldianus</name>
    <dbReference type="NCBI Taxonomy" id="673940"/>
    <lineage>
        <taxon>Eukaryota</taxon>
        <taxon>Fungi</taxon>
        <taxon>Dikarya</taxon>
        <taxon>Ascomycota</taxon>
        <taxon>Pezizomycotina</taxon>
        <taxon>Dothideomycetes</taxon>
        <taxon>Pleosporomycetidae</taxon>
        <taxon>Pleosporales</taxon>
        <taxon>Lindgomycetaceae</taxon>
        <taxon>Lindgomyces</taxon>
    </lineage>
</organism>
<dbReference type="Proteomes" id="UP000799755">
    <property type="component" value="Unassembled WGS sequence"/>
</dbReference>
<proteinExistence type="predicted"/>
<evidence type="ECO:0000313" key="1">
    <source>
        <dbReference type="EMBL" id="KAF2476537.1"/>
    </source>
</evidence>
<reference evidence="1" key="1">
    <citation type="journal article" date="2020" name="Stud. Mycol.">
        <title>101 Dothideomycetes genomes: a test case for predicting lifestyles and emergence of pathogens.</title>
        <authorList>
            <person name="Haridas S."/>
            <person name="Albert R."/>
            <person name="Binder M."/>
            <person name="Bloem J."/>
            <person name="Labutti K."/>
            <person name="Salamov A."/>
            <person name="Andreopoulos B."/>
            <person name="Baker S."/>
            <person name="Barry K."/>
            <person name="Bills G."/>
            <person name="Bluhm B."/>
            <person name="Cannon C."/>
            <person name="Castanera R."/>
            <person name="Culley D."/>
            <person name="Daum C."/>
            <person name="Ezra D."/>
            <person name="Gonzalez J."/>
            <person name="Henrissat B."/>
            <person name="Kuo A."/>
            <person name="Liang C."/>
            <person name="Lipzen A."/>
            <person name="Lutzoni F."/>
            <person name="Magnuson J."/>
            <person name="Mondo S."/>
            <person name="Nolan M."/>
            <person name="Ohm R."/>
            <person name="Pangilinan J."/>
            <person name="Park H.-J."/>
            <person name="Ramirez L."/>
            <person name="Alfaro M."/>
            <person name="Sun H."/>
            <person name="Tritt A."/>
            <person name="Yoshinaga Y."/>
            <person name="Zwiers L.-H."/>
            <person name="Turgeon B."/>
            <person name="Goodwin S."/>
            <person name="Spatafora J."/>
            <person name="Crous P."/>
            <person name="Grigoriev I."/>
        </authorList>
    </citation>
    <scope>NUCLEOTIDE SEQUENCE</scope>
    <source>
        <strain evidence="1">ATCC 200398</strain>
    </source>
</reference>
<protein>
    <submittedName>
        <fullName evidence="1">Uncharacterized protein</fullName>
    </submittedName>
</protein>
<accession>A0ACB6RBR6</accession>